<evidence type="ECO:0000313" key="14">
    <source>
        <dbReference type="EMBL" id="KAJ8773687.1"/>
    </source>
</evidence>
<keyword evidence="7 12" id="KW-0560">Oxidoreductase</keyword>
<dbReference type="FunFam" id="1.10.630.10:FF:000029">
    <property type="entry name" value="Cytochrome P450 734A1"/>
    <property type="match status" value="1"/>
</dbReference>
<keyword evidence="5 11" id="KW-0479">Metal-binding</keyword>
<dbReference type="GO" id="GO:0016705">
    <property type="term" value="F:oxidoreductase activity, acting on paired donors, with incorporation or reduction of molecular oxygen"/>
    <property type="evidence" value="ECO:0007669"/>
    <property type="project" value="InterPro"/>
</dbReference>
<keyword evidence="10 13" id="KW-0472">Membrane</keyword>
<evidence type="ECO:0000256" key="4">
    <source>
        <dbReference type="ARBA" id="ARBA00022692"/>
    </source>
</evidence>
<keyword evidence="9 12" id="KW-0503">Monooxygenase</keyword>
<comment type="cofactor">
    <cofactor evidence="11">
        <name>heme</name>
        <dbReference type="ChEBI" id="CHEBI:30413"/>
    </cofactor>
</comment>
<keyword evidence="3 11" id="KW-0349">Heme</keyword>
<dbReference type="InterPro" id="IPR017972">
    <property type="entry name" value="Cyt_P450_CS"/>
</dbReference>
<dbReference type="AlphaFoldDB" id="A0AAV8U315"/>
<proteinExistence type="inferred from homology"/>
<evidence type="ECO:0000256" key="5">
    <source>
        <dbReference type="ARBA" id="ARBA00022723"/>
    </source>
</evidence>
<dbReference type="InterPro" id="IPR001128">
    <property type="entry name" value="Cyt_P450"/>
</dbReference>
<feature type="transmembrane region" description="Helical" evidence="13">
    <location>
        <begin position="6"/>
        <end position="28"/>
    </location>
</feature>
<evidence type="ECO:0000256" key="11">
    <source>
        <dbReference type="PIRSR" id="PIRSR602401-1"/>
    </source>
</evidence>
<dbReference type="GO" id="GO:0016020">
    <property type="term" value="C:membrane"/>
    <property type="evidence" value="ECO:0007669"/>
    <property type="project" value="UniProtKB-SubCell"/>
</dbReference>
<gene>
    <name evidence="14" type="ORF">K2173_006337</name>
</gene>
<evidence type="ECO:0000256" key="2">
    <source>
        <dbReference type="ARBA" id="ARBA00010617"/>
    </source>
</evidence>
<dbReference type="Gene3D" id="1.10.630.10">
    <property type="entry name" value="Cytochrome P450"/>
    <property type="match status" value="1"/>
</dbReference>
<name>A0AAV8U315_9ROSI</name>
<evidence type="ECO:0000256" key="3">
    <source>
        <dbReference type="ARBA" id="ARBA00022617"/>
    </source>
</evidence>
<dbReference type="PRINTS" id="PR00385">
    <property type="entry name" value="P450"/>
</dbReference>
<keyword evidence="8 11" id="KW-0408">Iron</keyword>
<keyword evidence="4 13" id="KW-0812">Transmembrane</keyword>
<keyword evidence="6 13" id="KW-1133">Transmembrane helix</keyword>
<evidence type="ECO:0000313" key="15">
    <source>
        <dbReference type="Proteomes" id="UP001159364"/>
    </source>
</evidence>
<dbReference type="GO" id="GO:0020037">
    <property type="term" value="F:heme binding"/>
    <property type="evidence" value="ECO:0007669"/>
    <property type="project" value="InterPro"/>
</dbReference>
<dbReference type="PRINTS" id="PR00463">
    <property type="entry name" value="EP450I"/>
</dbReference>
<dbReference type="InterPro" id="IPR050665">
    <property type="entry name" value="Cytochrome_P450_Monooxygen"/>
</dbReference>
<dbReference type="PANTHER" id="PTHR24282">
    <property type="entry name" value="CYTOCHROME P450 FAMILY MEMBER"/>
    <property type="match status" value="1"/>
</dbReference>
<feature type="binding site" description="axial binding residue" evidence="11">
    <location>
        <position position="467"/>
    </location>
    <ligand>
        <name>heme</name>
        <dbReference type="ChEBI" id="CHEBI:30413"/>
    </ligand>
    <ligandPart>
        <name>Fe</name>
        <dbReference type="ChEBI" id="CHEBI:18248"/>
    </ligandPart>
</feature>
<evidence type="ECO:0000256" key="10">
    <source>
        <dbReference type="ARBA" id="ARBA00023136"/>
    </source>
</evidence>
<organism evidence="14 15">
    <name type="scientific">Erythroxylum novogranatense</name>
    <dbReference type="NCBI Taxonomy" id="1862640"/>
    <lineage>
        <taxon>Eukaryota</taxon>
        <taxon>Viridiplantae</taxon>
        <taxon>Streptophyta</taxon>
        <taxon>Embryophyta</taxon>
        <taxon>Tracheophyta</taxon>
        <taxon>Spermatophyta</taxon>
        <taxon>Magnoliopsida</taxon>
        <taxon>eudicotyledons</taxon>
        <taxon>Gunneridae</taxon>
        <taxon>Pentapetalae</taxon>
        <taxon>rosids</taxon>
        <taxon>fabids</taxon>
        <taxon>Malpighiales</taxon>
        <taxon>Erythroxylaceae</taxon>
        <taxon>Erythroxylum</taxon>
    </lineage>
</organism>
<sequence length="526" mass="60295">MEILSVGVSIVLVAVVACGWRMVEWVWFRPRRVERFLRQQGLGGTQYRFLYGDWKTNTLMTQKAMSTPIDFSQDPSSRVIPFAHQTVQTYGKDCFMWVGPIPKVILISPEYIKDATMKIRECQKINANPMIKLLQSGLAQYDGHKWEKHKRIVTPAFHLEKLKLLVPAFHESSNMIISRWEKITSLEPEGSCEVDVWPHVQNLTSDAISRAAFGSSFEEGKKIFDLITEQVDYTSEAVQKIYIPGWRFLPTKNNRRMKAIDKEIQGLIGNIIISKREKERVVGRDNKQDLLGTLLESNRREIEENENKRSAGMSFEEVVEECKLFYLAGQETTSILLLWTMVLLAMHPTWQQRAREEAFQAFGDTDSPDFDGLNRLKVISMILYEVLRLYPPVSEFGRSVAEDVKIGDLTLPEGTLVFFPTILIHRNKEIWGDDSCEFKPERFSEGIAKATNSQLAYIPFGWGPRICIGQNFALTEVKLAITLILRSFSFQLSPSYSHAPRQVLTLRPQHGAPMIIRKLHAHKSID</sequence>
<evidence type="ECO:0000256" key="6">
    <source>
        <dbReference type="ARBA" id="ARBA00022989"/>
    </source>
</evidence>
<dbReference type="PANTHER" id="PTHR24282:SF255">
    <property type="entry name" value="CYTOCHROME P450 72A11-RELATED"/>
    <property type="match status" value="1"/>
</dbReference>
<dbReference type="EMBL" id="JAIWQS010000001">
    <property type="protein sequence ID" value="KAJ8773687.1"/>
    <property type="molecule type" value="Genomic_DNA"/>
</dbReference>
<protein>
    <recommendedName>
        <fullName evidence="16">Cytochrome P450</fullName>
    </recommendedName>
</protein>
<comment type="subcellular location">
    <subcellularLocation>
        <location evidence="1">Membrane</location>
        <topology evidence="1">Single-pass membrane protein</topology>
    </subcellularLocation>
</comment>
<comment type="similarity">
    <text evidence="2 12">Belongs to the cytochrome P450 family.</text>
</comment>
<accession>A0AAV8U315</accession>
<dbReference type="SUPFAM" id="SSF48264">
    <property type="entry name" value="Cytochrome P450"/>
    <property type="match status" value="1"/>
</dbReference>
<dbReference type="GO" id="GO:0004497">
    <property type="term" value="F:monooxygenase activity"/>
    <property type="evidence" value="ECO:0007669"/>
    <property type="project" value="UniProtKB-KW"/>
</dbReference>
<keyword evidence="15" id="KW-1185">Reference proteome</keyword>
<evidence type="ECO:0008006" key="16">
    <source>
        <dbReference type="Google" id="ProtNLM"/>
    </source>
</evidence>
<evidence type="ECO:0000256" key="12">
    <source>
        <dbReference type="RuleBase" id="RU000461"/>
    </source>
</evidence>
<dbReference type="InterPro" id="IPR036396">
    <property type="entry name" value="Cyt_P450_sf"/>
</dbReference>
<evidence type="ECO:0000256" key="9">
    <source>
        <dbReference type="ARBA" id="ARBA00023033"/>
    </source>
</evidence>
<dbReference type="Pfam" id="PF00067">
    <property type="entry name" value="p450"/>
    <property type="match status" value="1"/>
</dbReference>
<evidence type="ECO:0000256" key="7">
    <source>
        <dbReference type="ARBA" id="ARBA00023002"/>
    </source>
</evidence>
<dbReference type="Proteomes" id="UP001159364">
    <property type="component" value="Linkage Group LG01"/>
</dbReference>
<evidence type="ECO:0000256" key="1">
    <source>
        <dbReference type="ARBA" id="ARBA00004167"/>
    </source>
</evidence>
<evidence type="ECO:0000256" key="8">
    <source>
        <dbReference type="ARBA" id="ARBA00023004"/>
    </source>
</evidence>
<dbReference type="GO" id="GO:0005506">
    <property type="term" value="F:iron ion binding"/>
    <property type="evidence" value="ECO:0007669"/>
    <property type="project" value="InterPro"/>
</dbReference>
<dbReference type="PROSITE" id="PS00086">
    <property type="entry name" value="CYTOCHROME_P450"/>
    <property type="match status" value="1"/>
</dbReference>
<comment type="caution">
    <text evidence="14">The sequence shown here is derived from an EMBL/GenBank/DDBJ whole genome shotgun (WGS) entry which is preliminary data.</text>
</comment>
<dbReference type="InterPro" id="IPR002401">
    <property type="entry name" value="Cyt_P450_E_grp-I"/>
</dbReference>
<evidence type="ECO:0000256" key="13">
    <source>
        <dbReference type="SAM" id="Phobius"/>
    </source>
</evidence>
<reference evidence="14 15" key="1">
    <citation type="submission" date="2021-09" db="EMBL/GenBank/DDBJ databases">
        <title>Genomic insights and catalytic innovation underlie evolution of tropane alkaloids biosynthesis.</title>
        <authorList>
            <person name="Wang Y.-J."/>
            <person name="Tian T."/>
            <person name="Huang J.-P."/>
            <person name="Huang S.-X."/>
        </authorList>
    </citation>
    <scope>NUCLEOTIDE SEQUENCE [LARGE SCALE GENOMIC DNA]</scope>
    <source>
        <strain evidence="14">KIB-2018</strain>
        <tissue evidence="14">Leaf</tissue>
    </source>
</reference>